<dbReference type="AlphaFoldDB" id="A0A834THX8"/>
<organism evidence="1 2">
    <name type="scientific">Senna tora</name>
    <dbReference type="NCBI Taxonomy" id="362788"/>
    <lineage>
        <taxon>Eukaryota</taxon>
        <taxon>Viridiplantae</taxon>
        <taxon>Streptophyta</taxon>
        <taxon>Embryophyta</taxon>
        <taxon>Tracheophyta</taxon>
        <taxon>Spermatophyta</taxon>
        <taxon>Magnoliopsida</taxon>
        <taxon>eudicotyledons</taxon>
        <taxon>Gunneridae</taxon>
        <taxon>Pentapetalae</taxon>
        <taxon>rosids</taxon>
        <taxon>fabids</taxon>
        <taxon>Fabales</taxon>
        <taxon>Fabaceae</taxon>
        <taxon>Caesalpinioideae</taxon>
        <taxon>Cassia clade</taxon>
        <taxon>Senna</taxon>
    </lineage>
</organism>
<protein>
    <submittedName>
        <fullName evidence="1">Uncharacterized protein</fullName>
    </submittedName>
</protein>
<accession>A0A834THX8</accession>
<sequence>MGLGMTCLTFHAITSPIRALNPLGFQNTTRSDRPELTYLPCDDEPCLSIKSTLIHKYNAKRWQDLTHLPYDHEPHSRITSTRIPIYNAKLSD</sequence>
<evidence type="ECO:0000313" key="1">
    <source>
        <dbReference type="EMBL" id="KAF7821394.1"/>
    </source>
</evidence>
<keyword evidence="2" id="KW-1185">Reference proteome</keyword>
<dbReference type="EMBL" id="JAAIUW010000008">
    <property type="protein sequence ID" value="KAF7821394.1"/>
    <property type="molecule type" value="Genomic_DNA"/>
</dbReference>
<comment type="caution">
    <text evidence="1">The sequence shown here is derived from an EMBL/GenBank/DDBJ whole genome shotgun (WGS) entry which is preliminary data.</text>
</comment>
<name>A0A834THX8_9FABA</name>
<gene>
    <name evidence="1" type="ORF">G2W53_026849</name>
</gene>
<proteinExistence type="predicted"/>
<evidence type="ECO:0000313" key="2">
    <source>
        <dbReference type="Proteomes" id="UP000634136"/>
    </source>
</evidence>
<dbReference type="Proteomes" id="UP000634136">
    <property type="component" value="Unassembled WGS sequence"/>
</dbReference>
<reference evidence="1" key="1">
    <citation type="submission" date="2020-09" db="EMBL/GenBank/DDBJ databases">
        <title>Genome-Enabled Discovery of Anthraquinone Biosynthesis in Senna tora.</title>
        <authorList>
            <person name="Kang S.-H."/>
            <person name="Pandey R.P."/>
            <person name="Lee C.-M."/>
            <person name="Sim J.-S."/>
            <person name="Jeong J.-T."/>
            <person name="Choi B.-S."/>
            <person name="Jung M."/>
            <person name="Ginzburg D."/>
            <person name="Zhao K."/>
            <person name="Won S.Y."/>
            <person name="Oh T.-J."/>
            <person name="Yu Y."/>
            <person name="Kim N.-H."/>
            <person name="Lee O.R."/>
            <person name="Lee T.-H."/>
            <person name="Bashyal P."/>
            <person name="Kim T.-S."/>
            <person name="Lee W.-H."/>
            <person name="Kawkins C."/>
            <person name="Kim C.-K."/>
            <person name="Kim J.S."/>
            <person name="Ahn B.O."/>
            <person name="Rhee S.Y."/>
            <person name="Sohng J.K."/>
        </authorList>
    </citation>
    <scope>NUCLEOTIDE SEQUENCE</scope>
    <source>
        <tissue evidence="1">Leaf</tissue>
    </source>
</reference>